<dbReference type="Proteomes" id="UP000734854">
    <property type="component" value="Unassembled WGS sequence"/>
</dbReference>
<feature type="signal peptide" evidence="2">
    <location>
        <begin position="1"/>
        <end position="20"/>
    </location>
</feature>
<evidence type="ECO:0000256" key="1">
    <source>
        <dbReference type="ARBA" id="ARBA00010582"/>
    </source>
</evidence>
<accession>A0A8J5HEP1</accession>
<dbReference type="EMBL" id="JACMSC010000005">
    <property type="protein sequence ID" value="KAG6522655.1"/>
    <property type="molecule type" value="Genomic_DNA"/>
</dbReference>
<reference evidence="3 4" key="1">
    <citation type="submission" date="2020-08" db="EMBL/GenBank/DDBJ databases">
        <title>Plant Genome Project.</title>
        <authorList>
            <person name="Zhang R.-G."/>
        </authorList>
    </citation>
    <scope>NUCLEOTIDE SEQUENCE [LARGE SCALE GENOMIC DNA]</scope>
    <source>
        <tissue evidence="3">Rhizome</tissue>
    </source>
</reference>
<evidence type="ECO:0000313" key="4">
    <source>
        <dbReference type="Proteomes" id="UP000734854"/>
    </source>
</evidence>
<gene>
    <name evidence="3" type="ORF">ZIOFF_019802</name>
</gene>
<keyword evidence="4" id="KW-1185">Reference proteome</keyword>
<dbReference type="PANTHER" id="PTHR23201">
    <property type="entry name" value="EXTENSIN, PROLINE-RICH PROTEIN"/>
    <property type="match status" value="1"/>
</dbReference>
<comment type="caution">
    <text evidence="3">The sequence shown here is derived from an EMBL/GenBank/DDBJ whole genome shotgun (WGS) entry which is preliminary data.</text>
</comment>
<dbReference type="AlphaFoldDB" id="A0A8J5HEP1"/>
<keyword evidence="2" id="KW-0732">Signal</keyword>
<dbReference type="Pfam" id="PF02704">
    <property type="entry name" value="GASA"/>
    <property type="match status" value="1"/>
</dbReference>
<name>A0A8J5HEP1_ZINOF</name>
<dbReference type="InterPro" id="IPR003854">
    <property type="entry name" value="GASA"/>
</dbReference>
<protein>
    <submittedName>
        <fullName evidence="3">Uncharacterized protein</fullName>
    </submittedName>
</protein>
<organism evidence="3 4">
    <name type="scientific">Zingiber officinale</name>
    <name type="common">Ginger</name>
    <name type="synonym">Amomum zingiber</name>
    <dbReference type="NCBI Taxonomy" id="94328"/>
    <lineage>
        <taxon>Eukaryota</taxon>
        <taxon>Viridiplantae</taxon>
        <taxon>Streptophyta</taxon>
        <taxon>Embryophyta</taxon>
        <taxon>Tracheophyta</taxon>
        <taxon>Spermatophyta</taxon>
        <taxon>Magnoliopsida</taxon>
        <taxon>Liliopsida</taxon>
        <taxon>Zingiberales</taxon>
        <taxon>Zingiberaceae</taxon>
        <taxon>Zingiber</taxon>
    </lineage>
</organism>
<sequence length="92" mass="9989">MAKLFSALLLLLLLLVVVKAESHPAADGSGNIDCLAECTRRCSKASRHKICMRCCMACCHKCNCVPSGTYGHEDECPCYANMKDSHGKPKCP</sequence>
<feature type="chain" id="PRO_5035307698" evidence="2">
    <location>
        <begin position="21"/>
        <end position="92"/>
    </location>
</feature>
<evidence type="ECO:0000256" key="2">
    <source>
        <dbReference type="SAM" id="SignalP"/>
    </source>
</evidence>
<proteinExistence type="inferred from homology"/>
<dbReference type="OrthoDB" id="625265at2759"/>
<comment type="similarity">
    <text evidence="1">Belongs to the GASA family.</text>
</comment>
<evidence type="ECO:0000313" key="3">
    <source>
        <dbReference type="EMBL" id="KAG6522655.1"/>
    </source>
</evidence>